<feature type="domain" description="RNase H type-1" evidence="1">
    <location>
        <begin position="72"/>
        <end position="193"/>
    </location>
</feature>
<comment type="caution">
    <text evidence="2">The sequence shown here is derived from an EMBL/GenBank/DDBJ whole genome shotgun (WGS) entry which is preliminary data.</text>
</comment>
<name>A0AAW2P993_9LAMI</name>
<accession>A0AAW2P993</accession>
<dbReference type="CDD" id="cd06222">
    <property type="entry name" value="RNase_H_like"/>
    <property type="match status" value="1"/>
</dbReference>
<reference evidence="2" key="1">
    <citation type="submission" date="2020-06" db="EMBL/GenBank/DDBJ databases">
        <authorList>
            <person name="Li T."/>
            <person name="Hu X."/>
            <person name="Zhang T."/>
            <person name="Song X."/>
            <person name="Zhang H."/>
            <person name="Dai N."/>
            <person name="Sheng W."/>
            <person name="Hou X."/>
            <person name="Wei L."/>
        </authorList>
    </citation>
    <scope>NUCLEOTIDE SEQUENCE</scope>
    <source>
        <strain evidence="2">KEN8</strain>
        <tissue evidence="2">Leaf</tissue>
    </source>
</reference>
<dbReference type="GO" id="GO:0004523">
    <property type="term" value="F:RNA-DNA hybrid ribonuclease activity"/>
    <property type="evidence" value="ECO:0007669"/>
    <property type="project" value="InterPro"/>
</dbReference>
<reference evidence="2" key="2">
    <citation type="journal article" date="2024" name="Plant">
        <title>Genomic evolution and insights into agronomic trait innovations of Sesamum species.</title>
        <authorList>
            <person name="Miao H."/>
            <person name="Wang L."/>
            <person name="Qu L."/>
            <person name="Liu H."/>
            <person name="Sun Y."/>
            <person name="Le M."/>
            <person name="Wang Q."/>
            <person name="Wei S."/>
            <person name="Zheng Y."/>
            <person name="Lin W."/>
            <person name="Duan Y."/>
            <person name="Cao H."/>
            <person name="Xiong S."/>
            <person name="Wang X."/>
            <person name="Wei L."/>
            <person name="Li C."/>
            <person name="Ma Q."/>
            <person name="Ju M."/>
            <person name="Zhao R."/>
            <person name="Li G."/>
            <person name="Mu C."/>
            <person name="Tian Q."/>
            <person name="Mei H."/>
            <person name="Zhang T."/>
            <person name="Gao T."/>
            <person name="Zhang H."/>
        </authorList>
    </citation>
    <scope>NUCLEOTIDE SEQUENCE</scope>
    <source>
        <strain evidence="2">KEN8</strain>
    </source>
</reference>
<organism evidence="2">
    <name type="scientific">Sesamum calycinum</name>
    <dbReference type="NCBI Taxonomy" id="2727403"/>
    <lineage>
        <taxon>Eukaryota</taxon>
        <taxon>Viridiplantae</taxon>
        <taxon>Streptophyta</taxon>
        <taxon>Embryophyta</taxon>
        <taxon>Tracheophyta</taxon>
        <taxon>Spermatophyta</taxon>
        <taxon>Magnoliopsida</taxon>
        <taxon>eudicotyledons</taxon>
        <taxon>Gunneridae</taxon>
        <taxon>Pentapetalae</taxon>
        <taxon>asterids</taxon>
        <taxon>lamiids</taxon>
        <taxon>Lamiales</taxon>
        <taxon>Pedaliaceae</taxon>
        <taxon>Sesamum</taxon>
    </lineage>
</organism>
<dbReference type="GO" id="GO:0003676">
    <property type="term" value="F:nucleic acid binding"/>
    <property type="evidence" value="ECO:0007669"/>
    <property type="project" value="InterPro"/>
</dbReference>
<dbReference type="InterPro" id="IPR052929">
    <property type="entry name" value="RNase_H-like_EbsB-rel"/>
</dbReference>
<dbReference type="AlphaFoldDB" id="A0AAW2P993"/>
<dbReference type="InterPro" id="IPR002156">
    <property type="entry name" value="RNaseH_domain"/>
</dbReference>
<protein>
    <recommendedName>
        <fullName evidence="1">RNase H type-1 domain-containing protein</fullName>
    </recommendedName>
</protein>
<dbReference type="PANTHER" id="PTHR47074:SF48">
    <property type="entry name" value="POLYNUCLEOTIDYL TRANSFERASE, RIBONUCLEASE H-LIKE SUPERFAMILY PROTEIN"/>
    <property type="match status" value="1"/>
</dbReference>
<gene>
    <name evidence="2" type="ORF">Scaly_1626600</name>
</gene>
<dbReference type="SUPFAM" id="SSF53098">
    <property type="entry name" value="Ribonuclease H-like"/>
    <property type="match status" value="1"/>
</dbReference>
<evidence type="ECO:0000259" key="1">
    <source>
        <dbReference type="Pfam" id="PF13456"/>
    </source>
</evidence>
<dbReference type="InterPro" id="IPR012337">
    <property type="entry name" value="RNaseH-like_sf"/>
</dbReference>
<dbReference type="EMBL" id="JACGWM010000009">
    <property type="protein sequence ID" value="KAL0352379.1"/>
    <property type="molecule type" value="Genomic_DNA"/>
</dbReference>
<sequence>MFDLFLIICRSIWWCRNKKWFEGIPHKPDQVVSFARGYLDSFTENAVPIPSFNTTTVFALWRPLENGFVKINYDAALFLDIGDFGIGVIAHDHEGNCLAWLSQRLHRTISPALAAWAARAAIDLGIRFKWDKIIIEGNCANLVKQLVDQEGYSSSTKLLIHEIFALCPRFLSCSFSLLRRQGNCVAHSLARSAVNFC</sequence>
<dbReference type="PANTHER" id="PTHR47074">
    <property type="entry name" value="BNAC02G40300D PROTEIN"/>
    <property type="match status" value="1"/>
</dbReference>
<dbReference type="Pfam" id="PF13456">
    <property type="entry name" value="RVT_3"/>
    <property type="match status" value="1"/>
</dbReference>
<dbReference type="InterPro" id="IPR044730">
    <property type="entry name" value="RNase_H-like_dom_plant"/>
</dbReference>
<proteinExistence type="predicted"/>
<dbReference type="Gene3D" id="3.30.420.10">
    <property type="entry name" value="Ribonuclease H-like superfamily/Ribonuclease H"/>
    <property type="match status" value="1"/>
</dbReference>
<evidence type="ECO:0000313" key="2">
    <source>
        <dbReference type="EMBL" id="KAL0352379.1"/>
    </source>
</evidence>
<dbReference type="InterPro" id="IPR036397">
    <property type="entry name" value="RNaseH_sf"/>
</dbReference>